<evidence type="ECO:0000313" key="2">
    <source>
        <dbReference type="Proteomes" id="UP000199137"/>
    </source>
</evidence>
<keyword evidence="1" id="KW-0436">Ligase</keyword>
<dbReference type="EMBL" id="FOWC01000022">
    <property type="protein sequence ID" value="SFQ74333.1"/>
    <property type="molecule type" value="Genomic_DNA"/>
</dbReference>
<dbReference type="AlphaFoldDB" id="A0A1I6B0D6"/>
<gene>
    <name evidence="1" type="ORF">SAMN05421854_12229</name>
</gene>
<dbReference type="GO" id="GO:0016874">
    <property type="term" value="F:ligase activity"/>
    <property type="evidence" value="ECO:0007669"/>
    <property type="project" value="UniProtKB-KW"/>
</dbReference>
<reference evidence="1 2" key="1">
    <citation type="submission" date="2016-10" db="EMBL/GenBank/DDBJ databases">
        <authorList>
            <person name="de Groot N.N."/>
        </authorList>
    </citation>
    <scope>NUCLEOTIDE SEQUENCE [LARGE SCALE GENOMIC DNA]</scope>
    <source>
        <strain evidence="1 2">DSM 44637</strain>
    </source>
</reference>
<dbReference type="Proteomes" id="UP000199137">
    <property type="component" value="Unassembled WGS sequence"/>
</dbReference>
<evidence type="ECO:0000313" key="1">
    <source>
        <dbReference type="EMBL" id="SFQ74333.1"/>
    </source>
</evidence>
<name>A0A1I6B0D6_9PSEU</name>
<protein>
    <submittedName>
        <fullName evidence="1">2'-5' RNA ligase superfamily protein</fullName>
    </submittedName>
</protein>
<dbReference type="OrthoDB" id="2082235at2"/>
<organism evidence="1 2">
    <name type="scientific">Amycolatopsis rubida</name>
    <dbReference type="NCBI Taxonomy" id="112413"/>
    <lineage>
        <taxon>Bacteria</taxon>
        <taxon>Bacillati</taxon>
        <taxon>Actinomycetota</taxon>
        <taxon>Actinomycetes</taxon>
        <taxon>Pseudonocardiales</taxon>
        <taxon>Pseudonocardiaceae</taxon>
        <taxon>Amycolatopsis</taxon>
    </lineage>
</organism>
<dbReference type="Pfam" id="PF13563">
    <property type="entry name" value="2_5_RNA_ligase2"/>
    <property type="match status" value="1"/>
</dbReference>
<dbReference type="Gene3D" id="3.90.1140.10">
    <property type="entry name" value="Cyclic phosphodiesterase"/>
    <property type="match status" value="1"/>
</dbReference>
<proteinExistence type="predicted"/>
<sequence length="185" mass="19248">MRRRGRSGRIGTVPTPGTSALVVTLPSAAVLLETAAAVDPGLVRPGLPPHVTALYPFLPADRLSERTDTGITQLAASFPATDVQLADLVTAPGFVAAATPALQPLADAVCDHWPDVPPYGGRFGAHPPAHLTIALGGSDDQRAEVAERARAALPITARADTLHLVVLTEQGWQLRLSAPLGMPAR</sequence>
<dbReference type="STRING" id="112413.SAMN05421854_12229"/>
<accession>A0A1I6B0D6</accession>